<comment type="caution">
    <text evidence="1">The sequence shown here is derived from an EMBL/GenBank/DDBJ whole genome shotgun (WGS) entry which is preliminary data.</text>
</comment>
<dbReference type="AlphaFoldDB" id="A0A5C5GFM0"/>
<dbReference type="EMBL" id="VFFF01000001">
    <property type="protein sequence ID" value="TNY33562.1"/>
    <property type="molecule type" value="Genomic_DNA"/>
</dbReference>
<sequence>MLRYLAHAAIAGATIPSIIAAQESFVPYDEVRAENPGLTQECIAQDGDTCLGLVEHRGSVARPDLRLVFAYSAEPRIVIRLDVPAVTRDGQLCMDMRRADLRVVSDLPPSLARDIDAAACRAAIGEVEGWSCVAYYRNPEGGYFQYTTDNGEPSAPFDRALDRSVFVESRPQIRALIDEPGF</sequence>
<protein>
    <submittedName>
        <fullName evidence="1">Uncharacterized protein</fullName>
    </submittedName>
</protein>
<proteinExistence type="predicted"/>
<organism evidence="1 2">
    <name type="scientific">Pelagovum pacificum</name>
    <dbReference type="NCBI Taxonomy" id="2588711"/>
    <lineage>
        <taxon>Bacteria</taxon>
        <taxon>Pseudomonadati</taxon>
        <taxon>Pseudomonadota</taxon>
        <taxon>Alphaproteobacteria</taxon>
        <taxon>Rhodobacterales</taxon>
        <taxon>Paracoccaceae</taxon>
        <taxon>Pelagovum</taxon>
    </lineage>
</organism>
<name>A0A5C5GFM0_9RHOB</name>
<evidence type="ECO:0000313" key="2">
    <source>
        <dbReference type="Proteomes" id="UP000314011"/>
    </source>
</evidence>
<keyword evidence="2" id="KW-1185">Reference proteome</keyword>
<evidence type="ECO:0000313" key="1">
    <source>
        <dbReference type="EMBL" id="TNY33562.1"/>
    </source>
</evidence>
<dbReference type="Proteomes" id="UP000314011">
    <property type="component" value="Unassembled WGS sequence"/>
</dbReference>
<gene>
    <name evidence="1" type="ORF">FHY64_09880</name>
</gene>
<reference evidence="1 2" key="1">
    <citation type="submission" date="2019-06" db="EMBL/GenBank/DDBJ databases">
        <title>Genome of new Rhodobacteraceae sp. SM1903.</title>
        <authorList>
            <person name="Ren X."/>
        </authorList>
    </citation>
    <scope>NUCLEOTIDE SEQUENCE [LARGE SCALE GENOMIC DNA]</scope>
    <source>
        <strain evidence="1 2">SM1903</strain>
    </source>
</reference>
<dbReference type="RefSeq" id="WP_140194249.1">
    <property type="nucleotide sequence ID" value="NZ_CP065915.1"/>
</dbReference>
<accession>A0A5C5GFM0</accession>